<feature type="compositionally biased region" description="Polar residues" evidence="1">
    <location>
        <begin position="158"/>
        <end position="167"/>
    </location>
</feature>
<accession>A0ABD3JUB3</accession>
<evidence type="ECO:0000313" key="3">
    <source>
        <dbReference type="Proteomes" id="UP001634007"/>
    </source>
</evidence>
<name>A0ABD3JUB3_EUCGL</name>
<reference evidence="2 3" key="1">
    <citation type="submission" date="2024-11" db="EMBL/GenBank/DDBJ databases">
        <title>Chromosome-level genome assembly of Eucalyptus globulus Labill. provides insights into its genome evolution.</title>
        <authorList>
            <person name="Li X."/>
        </authorList>
    </citation>
    <scope>NUCLEOTIDE SEQUENCE [LARGE SCALE GENOMIC DNA]</scope>
    <source>
        <strain evidence="2">CL2024</strain>
        <tissue evidence="2">Fresh tender leaves</tissue>
    </source>
</reference>
<evidence type="ECO:0000256" key="1">
    <source>
        <dbReference type="SAM" id="MobiDB-lite"/>
    </source>
</evidence>
<keyword evidence="3" id="KW-1185">Reference proteome</keyword>
<comment type="caution">
    <text evidence="2">The sequence shown here is derived from an EMBL/GenBank/DDBJ whole genome shotgun (WGS) entry which is preliminary data.</text>
</comment>
<dbReference type="PANTHER" id="PTHR34956:SF1">
    <property type="entry name" value="DUF4005 DOMAIN-CONTAINING PROTEIN"/>
    <property type="match status" value="1"/>
</dbReference>
<proteinExistence type="predicted"/>
<dbReference type="EMBL" id="JBJKBG010000007">
    <property type="protein sequence ID" value="KAL3731491.1"/>
    <property type="molecule type" value="Genomic_DNA"/>
</dbReference>
<organism evidence="2 3">
    <name type="scientific">Eucalyptus globulus</name>
    <name type="common">Tasmanian blue gum</name>
    <dbReference type="NCBI Taxonomy" id="34317"/>
    <lineage>
        <taxon>Eukaryota</taxon>
        <taxon>Viridiplantae</taxon>
        <taxon>Streptophyta</taxon>
        <taxon>Embryophyta</taxon>
        <taxon>Tracheophyta</taxon>
        <taxon>Spermatophyta</taxon>
        <taxon>Magnoliopsida</taxon>
        <taxon>eudicotyledons</taxon>
        <taxon>Gunneridae</taxon>
        <taxon>Pentapetalae</taxon>
        <taxon>rosids</taxon>
        <taxon>malvids</taxon>
        <taxon>Myrtales</taxon>
        <taxon>Myrtaceae</taxon>
        <taxon>Myrtoideae</taxon>
        <taxon>Eucalypteae</taxon>
        <taxon>Eucalyptus</taxon>
    </lineage>
</organism>
<feature type="region of interest" description="Disordered" evidence="1">
    <location>
        <begin position="1"/>
        <end position="21"/>
    </location>
</feature>
<dbReference type="AlphaFoldDB" id="A0ABD3JUB3"/>
<feature type="compositionally biased region" description="Basic residues" evidence="1">
    <location>
        <begin position="133"/>
        <end position="146"/>
    </location>
</feature>
<feature type="compositionally biased region" description="Pro residues" evidence="1">
    <location>
        <begin position="97"/>
        <end position="106"/>
    </location>
</feature>
<dbReference type="Proteomes" id="UP001634007">
    <property type="component" value="Unassembled WGS sequence"/>
</dbReference>
<feature type="region of interest" description="Disordered" evidence="1">
    <location>
        <begin position="131"/>
        <end position="167"/>
    </location>
</feature>
<feature type="region of interest" description="Disordered" evidence="1">
    <location>
        <begin position="75"/>
        <end position="118"/>
    </location>
</feature>
<sequence>MSARSCSMASPPFSHPSISVAAKGTAPDLLGWSSEEEEDDEGDSYAELWRQILQLTSDEDENPAGSMMHQGSCLVAAPSPVSGSGQWMDGRNVEPSPAWPVSPPTPWSGSGTGVFIPRVTATGEGDCQVREAMKKKKKKKAKKPVQKKWIPSRRGDPFTQTAEKTWK</sequence>
<evidence type="ECO:0000313" key="2">
    <source>
        <dbReference type="EMBL" id="KAL3731491.1"/>
    </source>
</evidence>
<protein>
    <submittedName>
        <fullName evidence="2">Uncharacterized protein</fullName>
    </submittedName>
</protein>
<dbReference type="PANTHER" id="PTHR34956">
    <property type="entry name" value="OS05G0397300 PROTEIN"/>
    <property type="match status" value="1"/>
</dbReference>
<gene>
    <name evidence="2" type="ORF">ACJRO7_028382</name>
</gene>